<evidence type="ECO:0000313" key="3">
    <source>
        <dbReference type="Proteomes" id="UP000326354"/>
    </source>
</evidence>
<sequence length="214" mass="25616">MPAQQYLDIDNWSRREQYYFFKAYENPFFNICTMLNIKNLLTYCKDNSIPLSHAYFYLSQKAVNEVSEMRYRIHNDKVVIHDHIDAGWVMMKEDGSIRFCYLHYTTEFDNFRAQIEEITRNIEDLPFDSNEQRDDLVYYSVLPWIHFTGLSHAHRMPRNDSVPRIVFGKYKQQEDEVNMPVAVEVHHALMDGFHVAQYLEKLQRFFDGCGDFLV</sequence>
<dbReference type="InterPro" id="IPR001707">
    <property type="entry name" value="Cmp_AcTrfase"/>
</dbReference>
<accession>A0A5S9IMK3</accession>
<evidence type="ECO:0000256" key="1">
    <source>
        <dbReference type="PIRSR" id="PIRSR000440-1"/>
    </source>
</evidence>
<dbReference type="OrthoDB" id="9801766at2"/>
<dbReference type="InterPro" id="IPR023213">
    <property type="entry name" value="CAT-like_dom_sf"/>
</dbReference>
<name>A0A5S9IMK3_UABAM</name>
<organism evidence="2 3">
    <name type="scientific">Uabimicrobium amorphum</name>
    <dbReference type="NCBI Taxonomy" id="2596890"/>
    <lineage>
        <taxon>Bacteria</taxon>
        <taxon>Pseudomonadati</taxon>
        <taxon>Planctomycetota</taxon>
        <taxon>Candidatus Uabimicrobiia</taxon>
        <taxon>Candidatus Uabimicrobiales</taxon>
        <taxon>Candidatus Uabimicrobiaceae</taxon>
        <taxon>Candidatus Uabimicrobium</taxon>
    </lineage>
</organism>
<proteinExistence type="predicted"/>
<dbReference type="Pfam" id="PF00302">
    <property type="entry name" value="CAT"/>
    <property type="match status" value="1"/>
</dbReference>
<keyword evidence="3" id="KW-1185">Reference proteome</keyword>
<reference evidence="2 3" key="1">
    <citation type="submission" date="2019-08" db="EMBL/GenBank/DDBJ databases">
        <title>Complete genome sequence of Candidatus Uab amorphum.</title>
        <authorList>
            <person name="Shiratori T."/>
            <person name="Suzuki S."/>
            <person name="Kakizawa Y."/>
            <person name="Ishida K."/>
        </authorList>
    </citation>
    <scope>NUCLEOTIDE SEQUENCE [LARGE SCALE GENOMIC DNA]</scope>
    <source>
        <strain evidence="2 3">SRT547</strain>
    </source>
</reference>
<dbReference type="EMBL" id="AP019860">
    <property type="protein sequence ID" value="BBM83810.1"/>
    <property type="molecule type" value="Genomic_DNA"/>
</dbReference>
<dbReference type="KEGG" id="uam:UABAM_02165"/>
<dbReference type="PANTHER" id="PTHR38474:SF1">
    <property type="entry name" value="SLR0299 PROTEIN"/>
    <property type="match status" value="1"/>
</dbReference>
<dbReference type="PANTHER" id="PTHR38474">
    <property type="entry name" value="SLR0299 PROTEIN"/>
    <property type="match status" value="1"/>
</dbReference>
<keyword evidence="2" id="KW-0808">Transferase</keyword>
<dbReference type="SMART" id="SM01059">
    <property type="entry name" value="CAT"/>
    <property type="match status" value="1"/>
</dbReference>
<feature type="active site" description="Proton acceptor" evidence="1">
    <location>
        <position position="187"/>
    </location>
</feature>
<dbReference type="Gene3D" id="3.30.559.10">
    <property type="entry name" value="Chloramphenicol acetyltransferase-like domain"/>
    <property type="match status" value="1"/>
</dbReference>
<dbReference type="GO" id="GO:0008811">
    <property type="term" value="F:chloramphenicol O-acetyltransferase activity"/>
    <property type="evidence" value="ECO:0007669"/>
    <property type="project" value="InterPro"/>
</dbReference>
<dbReference type="Proteomes" id="UP000326354">
    <property type="component" value="Chromosome"/>
</dbReference>
<dbReference type="PIRSF" id="PIRSF000440">
    <property type="entry name" value="CAT"/>
    <property type="match status" value="1"/>
</dbReference>
<dbReference type="SUPFAM" id="SSF52777">
    <property type="entry name" value="CoA-dependent acyltransferases"/>
    <property type="match status" value="1"/>
</dbReference>
<dbReference type="RefSeq" id="WP_151967993.1">
    <property type="nucleotide sequence ID" value="NZ_AP019860.1"/>
</dbReference>
<evidence type="ECO:0000313" key="2">
    <source>
        <dbReference type="EMBL" id="BBM83810.1"/>
    </source>
</evidence>
<protein>
    <submittedName>
        <fullName evidence="2">Chloramphenicol acetyltransferase</fullName>
    </submittedName>
</protein>
<gene>
    <name evidence="2" type="ORF">UABAM_02165</name>
</gene>
<dbReference type="AlphaFoldDB" id="A0A5S9IMK3"/>